<proteinExistence type="predicted"/>
<evidence type="ECO:0000256" key="1">
    <source>
        <dbReference type="SAM" id="MobiDB-lite"/>
    </source>
</evidence>
<feature type="region of interest" description="Disordered" evidence="1">
    <location>
        <begin position="34"/>
        <end position="64"/>
    </location>
</feature>
<dbReference type="Proteomes" id="UP000276733">
    <property type="component" value="Unassembled WGS sequence"/>
</dbReference>
<reference evidence="2 3" key="1">
    <citation type="submission" date="2018-11" db="EMBL/GenBank/DDBJ databases">
        <authorList>
            <consortium name="Pathogen Informatics"/>
        </authorList>
    </citation>
    <scope>NUCLEOTIDE SEQUENCE [LARGE SCALE GENOMIC DNA]</scope>
    <source>
        <strain evidence="2 3">NCTC11458</strain>
    </source>
</reference>
<sequence length="64" mass="7557">MRELGNERMRKWGTSYKLVPKEINFAKVSNFGKVYTPKSDTSETSEDNGEERKRAEKNFDEKRL</sequence>
<comment type="caution">
    <text evidence="2">The sequence shown here is derived from an EMBL/GenBank/DDBJ whole genome shotgun (WGS) entry which is preliminary data.</text>
</comment>
<dbReference type="AlphaFoldDB" id="A0A7Z8YE43"/>
<gene>
    <name evidence="2" type="ORF">NCTC11458_01708</name>
</gene>
<dbReference type="EMBL" id="UYIQ01000001">
    <property type="protein sequence ID" value="VDG82403.1"/>
    <property type="molecule type" value="Genomic_DNA"/>
</dbReference>
<evidence type="ECO:0000313" key="3">
    <source>
        <dbReference type="Proteomes" id="UP000276733"/>
    </source>
</evidence>
<organism evidence="2 3">
    <name type="scientific">Capnocytophaga ochracea</name>
    <dbReference type="NCBI Taxonomy" id="1018"/>
    <lineage>
        <taxon>Bacteria</taxon>
        <taxon>Pseudomonadati</taxon>
        <taxon>Bacteroidota</taxon>
        <taxon>Flavobacteriia</taxon>
        <taxon>Flavobacteriales</taxon>
        <taxon>Flavobacteriaceae</taxon>
        <taxon>Capnocytophaga</taxon>
    </lineage>
</organism>
<name>A0A7Z8YE43_CAPOC</name>
<feature type="compositionally biased region" description="Basic and acidic residues" evidence="1">
    <location>
        <begin position="50"/>
        <end position="64"/>
    </location>
</feature>
<accession>A0A7Z8YE43</accession>
<evidence type="ECO:0000313" key="2">
    <source>
        <dbReference type="EMBL" id="VDG82403.1"/>
    </source>
</evidence>
<protein>
    <submittedName>
        <fullName evidence="2">Uncharacterized protein</fullName>
    </submittedName>
</protein>